<dbReference type="AlphaFoldDB" id="A0A9Q1EP24"/>
<gene>
    <name evidence="2" type="ORF">SKAU_G00322520</name>
</gene>
<name>A0A9Q1EP24_SYNKA</name>
<feature type="region of interest" description="Disordered" evidence="1">
    <location>
        <begin position="1"/>
        <end position="68"/>
    </location>
</feature>
<accession>A0A9Q1EP24</accession>
<dbReference type="Proteomes" id="UP001152622">
    <property type="component" value="Chromosome 14"/>
</dbReference>
<keyword evidence="3" id="KW-1185">Reference proteome</keyword>
<feature type="compositionally biased region" description="Basic and acidic residues" evidence="1">
    <location>
        <begin position="1"/>
        <end position="20"/>
    </location>
</feature>
<reference evidence="2" key="1">
    <citation type="journal article" date="2023" name="Science">
        <title>Genome structures resolve the early diversification of teleost fishes.</title>
        <authorList>
            <person name="Parey E."/>
            <person name="Louis A."/>
            <person name="Montfort J."/>
            <person name="Bouchez O."/>
            <person name="Roques C."/>
            <person name="Iampietro C."/>
            <person name="Lluch J."/>
            <person name="Castinel A."/>
            <person name="Donnadieu C."/>
            <person name="Desvignes T."/>
            <person name="Floi Bucao C."/>
            <person name="Jouanno E."/>
            <person name="Wen M."/>
            <person name="Mejri S."/>
            <person name="Dirks R."/>
            <person name="Jansen H."/>
            <person name="Henkel C."/>
            <person name="Chen W.J."/>
            <person name="Zahm M."/>
            <person name="Cabau C."/>
            <person name="Klopp C."/>
            <person name="Thompson A.W."/>
            <person name="Robinson-Rechavi M."/>
            <person name="Braasch I."/>
            <person name="Lecointre G."/>
            <person name="Bobe J."/>
            <person name="Postlethwait J.H."/>
            <person name="Berthelot C."/>
            <person name="Roest Crollius H."/>
            <person name="Guiguen Y."/>
        </authorList>
    </citation>
    <scope>NUCLEOTIDE SEQUENCE</scope>
    <source>
        <strain evidence="2">WJC10195</strain>
    </source>
</reference>
<protein>
    <submittedName>
        <fullName evidence="2">Uncharacterized protein</fullName>
    </submittedName>
</protein>
<organism evidence="2 3">
    <name type="scientific">Synaphobranchus kaupii</name>
    <name type="common">Kaup's arrowtooth eel</name>
    <dbReference type="NCBI Taxonomy" id="118154"/>
    <lineage>
        <taxon>Eukaryota</taxon>
        <taxon>Metazoa</taxon>
        <taxon>Chordata</taxon>
        <taxon>Craniata</taxon>
        <taxon>Vertebrata</taxon>
        <taxon>Euteleostomi</taxon>
        <taxon>Actinopterygii</taxon>
        <taxon>Neopterygii</taxon>
        <taxon>Teleostei</taxon>
        <taxon>Anguilliformes</taxon>
        <taxon>Synaphobranchidae</taxon>
        <taxon>Synaphobranchus</taxon>
    </lineage>
</organism>
<sequence>MHPGDRRGGVKSELPVRRSDAAQARRRKAVALGVTDKGSERFRKSNRSLSRSRLPGCPAWTPSSIPGPRHLHRYCNQHFKRDQVPSKEQ</sequence>
<comment type="caution">
    <text evidence="2">The sequence shown here is derived from an EMBL/GenBank/DDBJ whole genome shotgun (WGS) entry which is preliminary data.</text>
</comment>
<evidence type="ECO:0000256" key="1">
    <source>
        <dbReference type="SAM" id="MobiDB-lite"/>
    </source>
</evidence>
<proteinExistence type="predicted"/>
<evidence type="ECO:0000313" key="2">
    <source>
        <dbReference type="EMBL" id="KAJ8342324.1"/>
    </source>
</evidence>
<dbReference type="EMBL" id="JAINUF010000014">
    <property type="protein sequence ID" value="KAJ8342324.1"/>
    <property type="molecule type" value="Genomic_DNA"/>
</dbReference>
<evidence type="ECO:0000313" key="3">
    <source>
        <dbReference type="Proteomes" id="UP001152622"/>
    </source>
</evidence>